<accession>A0AAD8NLZ0</accession>
<evidence type="ECO:0000256" key="1">
    <source>
        <dbReference type="SAM" id="MobiDB-lite"/>
    </source>
</evidence>
<protein>
    <submittedName>
        <fullName evidence="2">Uncharacterized protein</fullName>
    </submittedName>
</protein>
<keyword evidence="3" id="KW-1185">Reference proteome</keyword>
<dbReference type="EMBL" id="JAUHHV010000009">
    <property type="protein sequence ID" value="KAK1412968.1"/>
    <property type="molecule type" value="Genomic_DNA"/>
</dbReference>
<evidence type="ECO:0000313" key="3">
    <source>
        <dbReference type="Proteomes" id="UP001229421"/>
    </source>
</evidence>
<sequence length="319" mass="34573">MSFLRPLGSLDRYDDEEDDDSVGFVISYCDSLRYFDEEKDELPSVNDGRDVGGDSPEEDRESGCNNDDCDLPCIGKEELCIEKLRENSKKTTIGRQKVTQDDSTQHMGSDDVGIGPHDLGRESHGAFVGLHVSEVGVVLNQAQVRVNMADRPNLEENMNVGGVGLFSNPLGGSAKVGAGNIAGASNTSRHKGIRKGPNHSLKLKDRRWFPKSKPHSFAKSSEGKVARDGKSKESDTRSAESSSNSLEGEVQGTLEVGGAVGFRVSDQEDKNNTFKRLSREEAEAMVSPFLSSEIKAAVWECGGDKPREGPLVQAATQLL</sequence>
<feature type="compositionally biased region" description="Basic and acidic residues" evidence="1">
    <location>
        <begin position="221"/>
        <end position="238"/>
    </location>
</feature>
<feature type="compositionally biased region" description="Basic residues" evidence="1">
    <location>
        <begin position="188"/>
        <end position="197"/>
    </location>
</feature>
<evidence type="ECO:0000313" key="2">
    <source>
        <dbReference type="EMBL" id="KAK1412968.1"/>
    </source>
</evidence>
<name>A0AAD8NLZ0_TARER</name>
<dbReference type="AlphaFoldDB" id="A0AAD8NLZ0"/>
<comment type="caution">
    <text evidence="2">The sequence shown here is derived from an EMBL/GenBank/DDBJ whole genome shotgun (WGS) entry which is preliminary data.</text>
</comment>
<organism evidence="2 3">
    <name type="scientific">Tagetes erecta</name>
    <name type="common">African marigold</name>
    <dbReference type="NCBI Taxonomy" id="13708"/>
    <lineage>
        <taxon>Eukaryota</taxon>
        <taxon>Viridiplantae</taxon>
        <taxon>Streptophyta</taxon>
        <taxon>Embryophyta</taxon>
        <taxon>Tracheophyta</taxon>
        <taxon>Spermatophyta</taxon>
        <taxon>Magnoliopsida</taxon>
        <taxon>eudicotyledons</taxon>
        <taxon>Gunneridae</taxon>
        <taxon>Pentapetalae</taxon>
        <taxon>asterids</taxon>
        <taxon>campanulids</taxon>
        <taxon>Asterales</taxon>
        <taxon>Asteraceae</taxon>
        <taxon>Asteroideae</taxon>
        <taxon>Heliantheae alliance</taxon>
        <taxon>Tageteae</taxon>
        <taxon>Tagetes</taxon>
    </lineage>
</organism>
<feature type="region of interest" description="Disordered" evidence="1">
    <location>
        <begin position="181"/>
        <end position="252"/>
    </location>
</feature>
<dbReference type="Proteomes" id="UP001229421">
    <property type="component" value="Unassembled WGS sequence"/>
</dbReference>
<gene>
    <name evidence="2" type="ORF">QVD17_34608</name>
</gene>
<proteinExistence type="predicted"/>
<feature type="region of interest" description="Disordered" evidence="1">
    <location>
        <begin position="39"/>
        <end position="67"/>
    </location>
</feature>
<reference evidence="2" key="1">
    <citation type="journal article" date="2023" name="bioRxiv">
        <title>Improved chromosome-level genome assembly for marigold (Tagetes erecta).</title>
        <authorList>
            <person name="Jiang F."/>
            <person name="Yuan L."/>
            <person name="Wang S."/>
            <person name="Wang H."/>
            <person name="Xu D."/>
            <person name="Wang A."/>
            <person name="Fan W."/>
        </authorList>
    </citation>
    <scope>NUCLEOTIDE SEQUENCE</scope>
    <source>
        <strain evidence="2">WSJ</strain>
        <tissue evidence="2">Leaf</tissue>
    </source>
</reference>